<dbReference type="InterPro" id="IPR018708">
    <property type="entry name" value="DUF2225"/>
</dbReference>
<gene>
    <name evidence="1" type="ORF">J7W16_10105</name>
</gene>
<dbReference type="InterPro" id="IPR011990">
    <property type="entry name" value="TPR-like_helical_dom_sf"/>
</dbReference>
<evidence type="ECO:0000313" key="2">
    <source>
        <dbReference type="Proteomes" id="UP000678228"/>
    </source>
</evidence>
<dbReference type="Proteomes" id="UP000678228">
    <property type="component" value="Unassembled WGS sequence"/>
</dbReference>
<dbReference type="EMBL" id="JAGKSQ010000003">
    <property type="protein sequence ID" value="MBP3951489.1"/>
    <property type="molecule type" value="Genomic_DNA"/>
</dbReference>
<keyword evidence="2" id="KW-1185">Reference proteome</keyword>
<accession>A0A940X032</accession>
<comment type="caution">
    <text evidence="1">The sequence shown here is derived from an EMBL/GenBank/DDBJ whole genome shotgun (WGS) entry which is preliminary data.</text>
</comment>
<sequence>MNNEITPLYDKNVICLLCSTSFNTKKIRSRFLRVETTHSDFFTEYKNNQLNPIFYEVAVCPNCGFSSSDTFSSDMSEESRQSLNQQFTSWKEQDFGEERNLEDAIHVTKLAILSGMLKKEKAIVMAGLCLRLAWMHRLSNDWEQESRYLLQSIDQYKKSYSQVDYLQTTMTEMKVLYLIGELLRRVGKEQEAVQYLSRVVQHKHKHTDPKIVEMAREQWYEMRENDKERRFS</sequence>
<organism evidence="1 2">
    <name type="scientific">Halalkalibacter suaedae</name>
    <dbReference type="NCBI Taxonomy" id="2822140"/>
    <lineage>
        <taxon>Bacteria</taxon>
        <taxon>Bacillati</taxon>
        <taxon>Bacillota</taxon>
        <taxon>Bacilli</taxon>
        <taxon>Bacillales</taxon>
        <taxon>Bacillaceae</taxon>
        <taxon>Halalkalibacter</taxon>
    </lineage>
</organism>
<reference evidence="1" key="1">
    <citation type="submission" date="2021-03" db="EMBL/GenBank/DDBJ databases">
        <title>Bacillus suaedae sp. nov., isolated from Suaeda aralocaspica.</title>
        <authorList>
            <person name="Lei R.F.R."/>
        </authorList>
    </citation>
    <scope>NUCLEOTIDE SEQUENCE</scope>
    <source>
        <strain evidence="1">YZJH907-2</strain>
    </source>
</reference>
<dbReference type="Gene3D" id="1.25.40.10">
    <property type="entry name" value="Tetratricopeptide repeat domain"/>
    <property type="match status" value="1"/>
</dbReference>
<protein>
    <submittedName>
        <fullName evidence="1">DUF2225 domain-containing protein</fullName>
    </submittedName>
</protein>
<proteinExistence type="predicted"/>
<dbReference type="AlphaFoldDB" id="A0A940X032"/>
<name>A0A940X032_9BACI</name>
<dbReference type="SUPFAM" id="SSF48452">
    <property type="entry name" value="TPR-like"/>
    <property type="match status" value="1"/>
</dbReference>
<dbReference type="Pfam" id="PF09986">
    <property type="entry name" value="DUF2225"/>
    <property type="match status" value="1"/>
</dbReference>
<dbReference type="RefSeq" id="WP_210597166.1">
    <property type="nucleotide sequence ID" value="NZ_JAGKSQ010000003.1"/>
</dbReference>
<evidence type="ECO:0000313" key="1">
    <source>
        <dbReference type="EMBL" id="MBP3951489.1"/>
    </source>
</evidence>